<gene>
    <name evidence="6" type="primary">RFXANK</name>
</gene>
<evidence type="ECO:0000256" key="2">
    <source>
        <dbReference type="ARBA" id="ARBA00023043"/>
    </source>
</evidence>
<feature type="compositionally biased region" description="Acidic residues" evidence="4">
    <location>
        <begin position="109"/>
        <end position="122"/>
    </location>
</feature>
<dbReference type="PANTHER" id="PTHR24124:SF4">
    <property type="entry name" value="DNA-BINDING PROTEIN RFXANK"/>
    <property type="match status" value="1"/>
</dbReference>
<reference evidence="6" key="1">
    <citation type="submission" date="2025-08" db="UniProtKB">
        <authorList>
            <consortium name="RefSeq"/>
        </authorList>
    </citation>
    <scope>IDENTIFICATION</scope>
</reference>
<dbReference type="PANTHER" id="PTHR24124">
    <property type="entry name" value="ANKYRIN REPEAT FAMILY A"/>
    <property type="match status" value="1"/>
</dbReference>
<dbReference type="Pfam" id="PF00023">
    <property type="entry name" value="Ank"/>
    <property type="match status" value="1"/>
</dbReference>
<evidence type="ECO:0000256" key="3">
    <source>
        <dbReference type="PROSITE-ProRule" id="PRU00023"/>
    </source>
</evidence>
<evidence type="ECO:0000256" key="4">
    <source>
        <dbReference type="SAM" id="MobiDB-lite"/>
    </source>
</evidence>
<dbReference type="SMART" id="SM00248">
    <property type="entry name" value="ANK"/>
    <property type="match status" value="3"/>
</dbReference>
<feature type="repeat" description="ANK" evidence="3">
    <location>
        <begin position="214"/>
        <end position="239"/>
    </location>
</feature>
<dbReference type="SUPFAM" id="SSF48403">
    <property type="entry name" value="Ankyrin repeat"/>
    <property type="match status" value="1"/>
</dbReference>
<keyword evidence="6" id="KW-0238">DNA-binding</keyword>
<dbReference type="GO" id="GO:0003677">
    <property type="term" value="F:DNA binding"/>
    <property type="evidence" value="ECO:0007669"/>
    <property type="project" value="UniProtKB-KW"/>
</dbReference>
<dbReference type="CTD" id="8625"/>
<protein>
    <submittedName>
        <fullName evidence="6">DNA-binding protein RFXANK</fullName>
    </submittedName>
</protein>
<dbReference type="Gene3D" id="1.25.40.20">
    <property type="entry name" value="Ankyrin repeat-containing domain"/>
    <property type="match status" value="2"/>
</dbReference>
<dbReference type="GeneID" id="108508965"/>
<organism evidence="5 6">
    <name type="scientific">Lepidothrix coronata</name>
    <name type="common">blue-crowned manakin</name>
    <dbReference type="NCBI Taxonomy" id="321398"/>
    <lineage>
        <taxon>Eukaryota</taxon>
        <taxon>Metazoa</taxon>
        <taxon>Chordata</taxon>
        <taxon>Craniata</taxon>
        <taxon>Vertebrata</taxon>
        <taxon>Euteleostomi</taxon>
        <taxon>Archelosauria</taxon>
        <taxon>Archosauria</taxon>
        <taxon>Dinosauria</taxon>
        <taxon>Saurischia</taxon>
        <taxon>Theropoda</taxon>
        <taxon>Coelurosauria</taxon>
        <taxon>Aves</taxon>
        <taxon>Neognathae</taxon>
        <taxon>Neoaves</taxon>
        <taxon>Telluraves</taxon>
        <taxon>Australaves</taxon>
        <taxon>Passeriformes</taxon>
        <taxon>Pipridae</taxon>
        <taxon>Lepidothrix</taxon>
    </lineage>
</organism>
<evidence type="ECO:0000313" key="6">
    <source>
        <dbReference type="RefSeq" id="XP_017693653.1"/>
    </source>
</evidence>
<dbReference type="PROSITE" id="PS50297">
    <property type="entry name" value="ANK_REP_REGION"/>
    <property type="match status" value="2"/>
</dbReference>
<feature type="compositionally biased region" description="Polar residues" evidence="4">
    <location>
        <begin position="138"/>
        <end position="148"/>
    </location>
</feature>
<dbReference type="GO" id="GO:0045944">
    <property type="term" value="P:positive regulation of transcription by RNA polymerase II"/>
    <property type="evidence" value="ECO:0007669"/>
    <property type="project" value="TreeGrafter"/>
</dbReference>
<evidence type="ECO:0000313" key="5">
    <source>
        <dbReference type="Proteomes" id="UP000504624"/>
    </source>
</evidence>
<dbReference type="AlphaFoldDB" id="A0A6J0J3U9"/>
<dbReference type="Pfam" id="PF12796">
    <property type="entry name" value="Ank_2"/>
    <property type="match status" value="1"/>
</dbReference>
<dbReference type="InterPro" id="IPR002110">
    <property type="entry name" value="Ankyrin_rpt"/>
</dbReference>
<name>A0A6J0J3U9_9PASS</name>
<proteinExistence type="predicted"/>
<dbReference type="InterPro" id="IPR036770">
    <property type="entry name" value="Ankyrin_rpt-contain_sf"/>
</dbReference>
<evidence type="ECO:0000256" key="1">
    <source>
        <dbReference type="ARBA" id="ARBA00022737"/>
    </source>
</evidence>
<sequence>MSPTCPQGRGGCPAAPPPPCPRHPCRFKAAFPPPSSAGGWSRDGTPPKPPKIHPSGAFPGTGNRERRPRCPPPEGAGAAGGGRGAPPRDPPPRATGTPRKRARIGGERDENEEEEEEEELEESRDAGDGGDGGAETPRNPSLDAQSSADLPALDGFPLKHSNTLTNRQRGNEVSALPATLDTLSIHQLAAQGELIQLKEHLRKGENLVNKPDERGFTPLIWAAAFGEIETVRHLLEWGAAPTSLWIQGPSLSPCPQNGGTPLLYAVRGNHVKCVEALLAHGADLTEEADSGYTPMDLAVALGHKKVQQVIENHILKLFQNKGLE</sequence>
<dbReference type="PROSITE" id="PS50088">
    <property type="entry name" value="ANK_REPEAT"/>
    <property type="match status" value="2"/>
</dbReference>
<dbReference type="Proteomes" id="UP000504624">
    <property type="component" value="Unplaced"/>
</dbReference>
<dbReference type="OrthoDB" id="10251692at2759"/>
<keyword evidence="5" id="KW-1185">Reference proteome</keyword>
<feature type="repeat" description="ANK" evidence="3">
    <location>
        <begin position="257"/>
        <end position="289"/>
    </location>
</feature>
<feature type="region of interest" description="Disordered" evidence="4">
    <location>
        <begin position="1"/>
        <end position="167"/>
    </location>
</feature>
<accession>A0A6J0J3U9</accession>
<dbReference type="RefSeq" id="XP_017693653.1">
    <property type="nucleotide sequence ID" value="XM_017838164.1"/>
</dbReference>
<dbReference type="GO" id="GO:0005634">
    <property type="term" value="C:nucleus"/>
    <property type="evidence" value="ECO:0007669"/>
    <property type="project" value="TreeGrafter"/>
</dbReference>
<keyword evidence="1" id="KW-0677">Repeat</keyword>
<keyword evidence="2 3" id="KW-0040">ANK repeat</keyword>